<name>A0A090IRZ4_9BACI</name>
<feature type="coiled-coil region" evidence="1">
    <location>
        <begin position="20"/>
        <end position="47"/>
    </location>
</feature>
<evidence type="ECO:0000256" key="1">
    <source>
        <dbReference type="SAM" id="Coils"/>
    </source>
</evidence>
<sequence length="125" mass="14627">MNEQIVGQILGELKGIRESQQVMQNEIKSMQTEIKSMKSEIKDIKESQYLMQTQLNETNEIVRAIRHRQEETDAKLDALSMDVHKLHGEVLSLKDGQERQERILETLIIRSVEQEADIRDLKRIK</sequence>
<gene>
    <name evidence="2" type="ORF">BT1A1_0562</name>
</gene>
<organism evidence="2 3">
    <name type="scientific">Caldibacillus thermoamylovorans</name>
    <dbReference type="NCBI Taxonomy" id="35841"/>
    <lineage>
        <taxon>Bacteria</taxon>
        <taxon>Bacillati</taxon>
        <taxon>Bacillota</taxon>
        <taxon>Bacilli</taxon>
        <taxon>Bacillales</taxon>
        <taxon>Bacillaceae</taxon>
        <taxon>Caldibacillus</taxon>
    </lineage>
</organism>
<dbReference type="AlphaFoldDB" id="A0A090IRZ4"/>
<evidence type="ECO:0000313" key="2">
    <source>
        <dbReference type="EMBL" id="CEE00417.1"/>
    </source>
</evidence>
<protein>
    <submittedName>
        <fullName evidence="2">Uncharacterized protein</fullName>
    </submittedName>
</protein>
<dbReference type="RefSeq" id="WP_231553270.1">
    <property type="nucleotide sequence ID" value="NZ_CCRF01000020.1"/>
</dbReference>
<proteinExistence type="predicted"/>
<accession>A0A090IRZ4</accession>
<dbReference type="Proteomes" id="UP000040576">
    <property type="component" value="Unassembled WGS sequence"/>
</dbReference>
<keyword evidence="3" id="KW-1185">Reference proteome</keyword>
<keyword evidence="1" id="KW-0175">Coiled coil</keyword>
<reference evidence="2 3" key="1">
    <citation type="submission" date="2014-07" db="EMBL/GenBank/DDBJ databases">
        <authorList>
            <person name="Wibberg Daniel"/>
        </authorList>
    </citation>
    <scope>NUCLEOTIDE SEQUENCE [LARGE SCALE GENOMIC DNA]</scope>
</reference>
<evidence type="ECO:0000313" key="3">
    <source>
        <dbReference type="Proteomes" id="UP000040576"/>
    </source>
</evidence>
<dbReference type="EMBL" id="CCRF01000020">
    <property type="protein sequence ID" value="CEE00417.1"/>
    <property type="molecule type" value="Genomic_DNA"/>
</dbReference>